<evidence type="ECO:0000256" key="1">
    <source>
        <dbReference type="ARBA" id="ARBA00022723"/>
    </source>
</evidence>
<dbReference type="Proteomes" id="UP000037035">
    <property type="component" value="Unassembled WGS sequence"/>
</dbReference>
<dbReference type="GO" id="GO:0008270">
    <property type="term" value="F:zinc ion binding"/>
    <property type="evidence" value="ECO:0007669"/>
    <property type="project" value="InterPro"/>
</dbReference>
<keyword evidence="1" id="KW-0479">Metal-binding</keyword>
<dbReference type="STRING" id="27349.A0A0L6VVM7"/>
<dbReference type="VEuPathDB" id="FungiDB:VP01_1003g1"/>
<dbReference type="SUPFAM" id="SSF57701">
    <property type="entry name" value="Zn2/Cys6 DNA-binding domain"/>
    <property type="match status" value="1"/>
</dbReference>
<sequence length="501" mass="56614">MFQFAKTTPNCPTAWSQNRTRPSNEDVIVRVPRSCDRCRTSKIKCVFEEGQCTACANAGVVCTFANPGSLTKRPPTRKDVEHLQARIRSLERLITAIDPSFDLLSLPEPPPPHPSNLRFGRNRQWTSSLTLPENIHPVHNSIHANPSTQKTKLQPTTSAIVLSTLFNPIRFQRNTTMDLLPSLSKLEDLSPVDQIIRHEHQRLAYRTLDFYPPPDLQQSLLEIFFREVHPLSHIIHIPSFMEEFKGGRHETDESFKALCLAMFSLASRFSKDPRIFIDLEGNPQASLQAVGLRYCISACTYLFRPIPTPACLYELQALTLVVTYCLGAASQSLVWCFIGVALQRFQVFYFYFSLLQRVLMLSSRLIRIFCTHRQLKLTLKTQVDGHVAASRTTSAGRLSTSCMNLITRSALPWADLPTWERVISMFTSEIENDPAALEIIQAYNMIKASLGGLKNLPPVINVINAQRDIYHGAKFSSCIKTLIKQLDDSMTTSFRKVAMVS</sequence>
<dbReference type="AlphaFoldDB" id="A0A0L6VVM7"/>
<dbReference type="InterPro" id="IPR001138">
    <property type="entry name" value="Zn2Cys6_DnaBD"/>
</dbReference>
<keyword evidence="2" id="KW-0539">Nucleus</keyword>
<gene>
    <name evidence="4" type="ORF">VP01_1003g1</name>
</gene>
<dbReference type="PANTHER" id="PTHR46910:SF1">
    <property type="entry name" value="MISCELLANEOUS ZN(II)2CYS6 TRANSCRIPTION FACTOR (EUROFUNG)-RELATED"/>
    <property type="match status" value="1"/>
</dbReference>
<dbReference type="PROSITE" id="PS00463">
    <property type="entry name" value="ZN2_CY6_FUNGAL_1"/>
    <property type="match status" value="1"/>
</dbReference>
<dbReference type="InterPro" id="IPR050987">
    <property type="entry name" value="AtrR-like"/>
</dbReference>
<accession>A0A0L6VVM7</accession>
<dbReference type="GO" id="GO:0000981">
    <property type="term" value="F:DNA-binding transcription factor activity, RNA polymerase II-specific"/>
    <property type="evidence" value="ECO:0007669"/>
    <property type="project" value="InterPro"/>
</dbReference>
<proteinExistence type="predicted"/>
<dbReference type="CDD" id="cd12148">
    <property type="entry name" value="fungal_TF_MHR"/>
    <property type="match status" value="1"/>
</dbReference>
<dbReference type="PROSITE" id="PS50048">
    <property type="entry name" value="ZN2_CY6_FUNGAL_2"/>
    <property type="match status" value="1"/>
</dbReference>
<dbReference type="OrthoDB" id="4456959at2759"/>
<organism evidence="4 5">
    <name type="scientific">Puccinia sorghi</name>
    <dbReference type="NCBI Taxonomy" id="27349"/>
    <lineage>
        <taxon>Eukaryota</taxon>
        <taxon>Fungi</taxon>
        <taxon>Dikarya</taxon>
        <taxon>Basidiomycota</taxon>
        <taxon>Pucciniomycotina</taxon>
        <taxon>Pucciniomycetes</taxon>
        <taxon>Pucciniales</taxon>
        <taxon>Pucciniaceae</taxon>
        <taxon>Puccinia</taxon>
    </lineage>
</organism>
<dbReference type="EMBL" id="LAVV01000044">
    <property type="protein sequence ID" value="KNZ64694.1"/>
    <property type="molecule type" value="Genomic_DNA"/>
</dbReference>
<dbReference type="GO" id="GO:0003677">
    <property type="term" value="F:DNA binding"/>
    <property type="evidence" value="ECO:0007669"/>
    <property type="project" value="InterPro"/>
</dbReference>
<feature type="domain" description="Zn(2)-C6 fungal-type" evidence="3">
    <location>
        <begin position="34"/>
        <end position="64"/>
    </location>
</feature>
<keyword evidence="5" id="KW-1185">Reference proteome</keyword>
<reference evidence="4 5" key="1">
    <citation type="submission" date="2015-08" db="EMBL/GenBank/DDBJ databases">
        <title>Next Generation Sequencing and Analysis of the Genome of Puccinia sorghi L Schw, the Causal Agent of Maize Common Rust.</title>
        <authorList>
            <person name="Rochi L."/>
            <person name="Burguener G."/>
            <person name="Darino M."/>
            <person name="Turjanski A."/>
            <person name="Kreff E."/>
            <person name="Dieguez M.J."/>
            <person name="Sacco F."/>
        </authorList>
    </citation>
    <scope>NUCLEOTIDE SEQUENCE [LARGE SCALE GENOMIC DNA]</scope>
    <source>
        <strain evidence="4 5">RO10H11247</strain>
    </source>
</reference>
<dbReference type="InterPro" id="IPR036864">
    <property type="entry name" value="Zn2-C6_fun-type_DNA-bd_sf"/>
</dbReference>
<dbReference type="Pfam" id="PF04082">
    <property type="entry name" value="Fungal_trans"/>
    <property type="match status" value="1"/>
</dbReference>
<protein>
    <recommendedName>
        <fullName evidence="3">Zn(2)-C6 fungal-type domain-containing protein</fullName>
    </recommendedName>
</protein>
<dbReference type="PANTHER" id="PTHR46910">
    <property type="entry name" value="TRANSCRIPTION FACTOR PDR1"/>
    <property type="match status" value="1"/>
</dbReference>
<evidence type="ECO:0000313" key="4">
    <source>
        <dbReference type="EMBL" id="KNZ64694.1"/>
    </source>
</evidence>
<dbReference type="CDD" id="cd00067">
    <property type="entry name" value="GAL4"/>
    <property type="match status" value="1"/>
</dbReference>
<dbReference type="SMART" id="SM00066">
    <property type="entry name" value="GAL4"/>
    <property type="match status" value="1"/>
</dbReference>
<evidence type="ECO:0000313" key="5">
    <source>
        <dbReference type="Proteomes" id="UP000037035"/>
    </source>
</evidence>
<name>A0A0L6VVM7_9BASI</name>
<dbReference type="InterPro" id="IPR007219">
    <property type="entry name" value="XnlR_reg_dom"/>
</dbReference>
<evidence type="ECO:0000256" key="2">
    <source>
        <dbReference type="ARBA" id="ARBA00023242"/>
    </source>
</evidence>
<comment type="caution">
    <text evidence="4">The sequence shown here is derived from an EMBL/GenBank/DDBJ whole genome shotgun (WGS) entry which is preliminary data.</text>
</comment>
<dbReference type="Pfam" id="PF00172">
    <property type="entry name" value="Zn_clus"/>
    <property type="match status" value="1"/>
</dbReference>
<dbReference type="GO" id="GO:0006351">
    <property type="term" value="P:DNA-templated transcription"/>
    <property type="evidence" value="ECO:0007669"/>
    <property type="project" value="InterPro"/>
</dbReference>
<evidence type="ECO:0000259" key="3">
    <source>
        <dbReference type="PROSITE" id="PS50048"/>
    </source>
</evidence>
<dbReference type="Gene3D" id="4.10.240.10">
    <property type="entry name" value="Zn(2)-C6 fungal-type DNA-binding domain"/>
    <property type="match status" value="1"/>
</dbReference>